<sequence>MNCPFKELAGNSGEPRVHLASRLVPLVSHECAKDEILTEAHNSKYYIHPCAIKMYHDLREVFLWNDMKRDITDFVAKCPNCQQVKVEHQKLGGLTQEINISTWKWEVIKMDFITSLPCTRRHHDSIWVIVDKVAKSTHFLAVKTIDSAEDYAKLYISKIVRLHGVPLSIISDRGPQFTSHFWK</sequence>
<proteinExistence type="predicted"/>
<reference evidence="2" key="1">
    <citation type="submission" date="2023-08" db="EMBL/GenBank/DDBJ databases">
        <title>A de novo genome assembly of Solanum verrucosum Schlechtendal, a Mexican diploid species geographically isolated from the other diploid A-genome species in potato relatives.</title>
        <authorList>
            <person name="Hosaka K."/>
        </authorList>
    </citation>
    <scope>NUCLEOTIDE SEQUENCE</scope>
    <source>
        <tissue evidence="2">Young leaves</tissue>
    </source>
</reference>
<dbReference type="Gene3D" id="1.10.340.70">
    <property type="match status" value="1"/>
</dbReference>
<evidence type="ECO:0000313" key="2">
    <source>
        <dbReference type="EMBL" id="WMV08940.1"/>
    </source>
</evidence>
<dbReference type="PROSITE" id="PS50994">
    <property type="entry name" value="INTEGRASE"/>
    <property type="match status" value="1"/>
</dbReference>
<dbReference type="Proteomes" id="UP001234989">
    <property type="component" value="Chromosome 1"/>
</dbReference>
<dbReference type="InterPro" id="IPR041588">
    <property type="entry name" value="Integrase_H2C2"/>
</dbReference>
<dbReference type="AlphaFoldDB" id="A0AAF0PTG6"/>
<dbReference type="InterPro" id="IPR001584">
    <property type="entry name" value="Integrase_cat-core"/>
</dbReference>
<dbReference type="GO" id="GO:0015074">
    <property type="term" value="P:DNA integration"/>
    <property type="evidence" value="ECO:0007669"/>
    <property type="project" value="InterPro"/>
</dbReference>
<dbReference type="InterPro" id="IPR012337">
    <property type="entry name" value="RNaseH-like_sf"/>
</dbReference>
<dbReference type="EMBL" id="CP133612">
    <property type="protein sequence ID" value="WMV08940.1"/>
    <property type="molecule type" value="Genomic_DNA"/>
</dbReference>
<keyword evidence="3" id="KW-1185">Reference proteome</keyword>
<gene>
    <name evidence="2" type="ORF">MTR67_002325</name>
</gene>
<dbReference type="SUPFAM" id="SSF53098">
    <property type="entry name" value="Ribonuclease H-like"/>
    <property type="match status" value="1"/>
</dbReference>
<protein>
    <recommendedName>
        <fullName evidence="1">Integrase catalytic domain-containing protein</fullName>
    </recommendedName>
</protein>
<feature type="domain" description="Integrase catalytic" evidence="1">
    <location>
        <begin position="100"/>
        <end position="183"/>
    </location>
</feature>
<evidence type="ECO:0000259" key="1">
    <source>
        <dbReference type="PROSITE" id="PS50994"/>
    </source>
</evidence>
<evidence type="ECO:0000313" key="3">
    <source>
        <dbReference type="Proteomes" id="UP001234989"/>
    </source>
</evidence>
<dbReference type="PANTHER" id="PTHR35046">
    <property type="entry name" value="ZINC KNUCKLE (CCHC-TYPE) FAMILY PROTEIN"/>
    <property type="match status" value="1"/>
</dbReference>
<name>A0AAF0PTG6_SOLVR</name>
<dbReference type="Gene3D" id="3.30.420.10">
    <property type="entry name" value="Ribonuclease H-like superfamily/Ribonuclease H"/>
    <property type="match status" value="1"/>
</dbReference>
<accession>A0AAF0PTG6</accession>
<dbReference type="GO" id="GO:0003676">
    <property type="term" value="F:nucleic acid binding"/>
    <property type="evidence" value="ECO:0007669"/>
    <property type="project" value="InterPro"/>
</dbReference>
<dbReference type="Pfam" id="PF17921">
    <property type="entry name" value="Integrase_H2C2"/>
    <property type="match status" value="1"/>
</dbReference>
<organism evidence="2 3">
    <name type="scientific">Solanum verrucosum</name>
    <dbReference type="NCBI Taxonomy" id="315347"/>
    <lineage>
        <taxon>Eukaryota</taxon>
        <taxon>Viridiplantae</taxon>
        <taxon>Streptophyta</taxon>
        <taxon>Embryophyta</taxon>
        <taxon>Tracheophyta</taxon>
        <taxon>Spermatophyta</taxon>
        <taxon>Magnoliopsida</taxon>
        <taxon>eudicotyledons</taxon>
        <taxon>Gunneridae</taxon>
        <taxon>Pentapetalae</taxon>
        <taxon>asterids</taxon>
        <taxon>lamiids</taxon>
        <taxon>Solanales</taxon>
        <taxon>Solanaceae</taxon>
        <taxon>Solanoideae</taxon>
        <taxon>Solaneae</taxon>
        <taxon>Solanum</taxon>
    </lineage>
</organism>
<dbReference type="InterPro" id="IPR036397">
    <property type="entry name" value="RNaseH_sf"/>
</dbReference>
<dbReference type="PANTHER" id="PTHR35046:SF26">
    <property type="entry name" value="RNA-DIRECTED DNA POLYMERASE"/>
    <property type="match status" value="1"/>
</dbReference>